<organism evidence="6 7">
    <name type="scientific">Bacillus safensis</name>
    <dbReference type="NCBI Taxonomy" id="561879"/>
    <lineage>
        <taxon>Bacteria</taxon>
        <taxon>Bacillati</taxon>
        <taxon>Bacillota</taxon>
        <taxon>Bacilli</taxon>
        <taxon>Bacillales</taxon>
        <taxon>Bacillaceae</taxon>
        <taxon>Bacillus</taxon>
    </lineage>
</organism>
<dbReference type="InterPro" id="IPR006127">
    <property type="entry name" value="ZnuA-like"/>
</dbReference>
<protein>
    <submittedName>
        <fullName evidence="6">Uncharacterized protein</fullName>
    </submittedName>
</protein>
<gene>
    <name evidence="6" type="ORF">BsIDN1_59070</name>
</gene>
<evidence type="ECO:0000256" key="2">
    <source>
        <dbReference type="ARBA" id="ARBA00022448"/>
    </source>
</evidence>
<dbReference type="PANTHER" id="PTHR42953:SF1">
    <property type="entry name" value="METAL-BINDING PROTEIN HI_0362-RELATED"/>
    <property type="match status" value="1"/>
</dbReference>
<dbReference type="SUPFAM" id="SSF53807">
    <property type="entry name" value="Helical backbone' metal receptor"/>
    <property type="match status" value="1"/>
</dbReference>
<comment type="subcellular location">
    <subcellularLocation>
        <location evidence="1">Cell envelope</location>
    </subcellularLocation>
</comment>
<dbReference type="GO" id="GO:0030001">
    <property type="term" value="P:metal ion transport"/>
    <property type="evidence" value="ECO:0007669"/>
    <property type="project" value="InterPro"/>
</dbReference>
<dbReference type="Proteomes" id="UP000464658">
    <property type="component" value="Chromosome"/>
</dbReference>
<evidence type="ECO:0000256" key="1">
    <source>
        <dbReference type="ARBA" id="ARBA00004196"/>
    </source>
</evidence>
<keyword evidence="2 5" id="KW-0813">Transport</keyword>
<evidence type="ECO:0000313" key="6">
    <source>
        <dbReference type="EMBL" id="BBP92289.1"/>
    </source>
</evidence>
<keyword evidence="3" id="KW-0479">Metal-binding</keyword>
<dbReference type="InterPro" id="IPR050492">
    <property type="entry name" value="Bact_metal-bind_prot9"/>
</dbReference>
<evidence type="ECO:0000256" key="5">
    <source>
        <dbReference type="RuleBase" id="RU003512"/>
    </source>
</evidence>
<evidence type="ECO:0000256" key="4">
    <source>
        <dbReference type="ARBA" id="ARBA00022729"/>
    </source>
</evidence>
<dbReference type="InterPro" id="IPR006128">
    <property type="entry name" value="Lipoprotein_PsaA-like"/>
</dbReference>
<name>A0A5S9MK99_BACIA</name>
<dbReference type="PANTHER" id="PTHR42953">
    <property type="entry name" value="HIGH-AFFINITY ZINC UPTAKE SYSTEM PROTEIN ZNUA-RELATED"/>
    <property type="match status" value="1"/>
</dbReference>
<dbReference type="InterPro" id="IPR006129">
    <property type="entry name" value="AdhesinB"/>
</dbReference>
<dbReference type="PRINTS" id="PR00690">
    <property type="entry name" value="ADHESNFAMILY"/>
</dbReference>
<dbReference type="EMBL" id="AP021906">
    <property type="protein sequence ID" value="BBP92289.1"/>
    <property type="molecule type" value="Genomic_DNA"/>
</dbReference>
<dbReference type="GO" id="GO:0030313">
    <property type="term" value="C:cell envelope"/>
    <property type="evidence" value="ECO:0007669"/>
    <property type="project" value="UniProtKB-SubCell"/>
</dbReference>
<dbReference type="Pfam" id="PF01297">
    <property type="entry name" value="ZnuA"/>
    <property type="match status" value="1"/>
</dbReference>
<dbReference type="GO" id="GO:0046872">
    <property type="term" value="F:metal ion binding"/>
    <property type="evidence" value="ECO:0007669"/>
    <property type="project" value="UniProtKB-KW"/>
</dbReference>
<evidence type="ECO:0000256" key="3">
    <source>
        <dbReference type="ARBA" id="ARBA00022723"/>
    </source>
</evidence>
<sequence length="79" mass="8892">MKAGYIWEINTESEGTPGQMKRIIHFVKDHQVPALFLETSVDKRSLESLSEETGVPIKGKVFTDSIGKKKVKMETATIR</sequence>
<dbReference type="PRINTS" id="PR00691">
    <property type="entry name" value="ADHESINB"/>
</dbReference>
<dbReference type="GO" id="GO:0007155">
    <property type="term" value="P:cell adhesion"/>
    <property type="evidence" value="ECO:0007669"/>
    <property type="project" value="InterPro"/>
</dbReference>
<comment type="similarity">
    <text evidence="5">Belongs to the bacterial solute-binding protein 9 family.</text>
</comment>
<reference evidence="6 7" key="1">
    <citation type="submission" date="2019-12" db="EMBL/GenBank/DDBJ databases">
        <title>Full genome sequence of a Bacillus safensis strain isolated from commercially available natto in Indonesia.</title>
        <authorList>
            <person name="Yoshida M."/>
            <person name="Uomi M."/>
            <person name="Waturangi D."/>
            <person name="Ekaputri J.J."/>
            <person name="Setiamarga D.H.E."/>
        </authorList>
    </citation>
    <scope>NUCLEOTIDE SEQUENCE [LARGE SCALE GENOMIC DNA]</scope>
    <source>
        <strain evidence="6 7">IDN1</strain>
    </source>
</reference>
<proteinExistence type="inferred from homology"/>
<dbReference type="AlphaFoldDB" id="A0A5S9MK99"/>
<keyword evidence="4" id="KW-0732">Signal</keyword>
<evidence type="ECO:0000313" key="7">
    <source>
        <dbReference type="Proteomes" id="UP000464658"/>
    </source>
</evidence>
<accession>A0A5S9MK99</accession>
<dbReference type="Gene3D" id="3.40.50.1980">
    <property type="entry name" value="Nitrogenase molybdenum iron protein domain"/>
    <property type="match status" value="1"/>
</dbReference>